<keyword evidence="2" id="KW-0697">Rotamase</keyword>
<evidence type="ECO:0000313" key="5">
    <source>
        <dbReference type="Proteomes" id="UP000245783"/>
    </source>
</evidence>
<proteinExistence type="inferred from homology"/>
<comment type="subcellular location">
    <subcellularLocation>
        <location evidence="2">Cytoplasm</location>
    </subcellularLocation>
</comment>
<organism evidence="4 5">
    <name type="scientific">Ceraceosorus guamensis</name>
    <dbReference type="NCBI Taxonomy" id="1522189"/>
    <lineage>
        <taxon>Eukaryota</taxon>
        <taxon>Fungi</taxon>
        <taxon>Dikarya</taxon>
        <taxon>Basidiomycota</taxon>
        <taxon>Ustilaginomycotina</taxon>
        <taxon>Exobasidiomycetes</taxon>
        <taxon>Ceraceosorales</taxon>
        <taxon>Ceraceosoraceae</taxon>
        <taxon>Ceraceosorus</taxon>
    </lineage>
</organism>
<evidence type="ECO:0000313" key="4">
    <source>
        <dbReference type="EMBL" id="PWN40431.1"/>
    </source>
</evidence>
<dbReference type="GO" id="GO:0005737">
    <property type="term" value="C:cytoplasm"/>
    <property type="evidence" value="ECO:0007669"/>
    <property type="project" value="UniProtKB-SubCell"/>
</dbReference>
<keyword evidence="2" id="KW-0963">Cytoplasm</keyword>
<dbReference type="RefSeq" id="XP_025367591.1">
    <property type="nucleotide sequence ID" value="XM_025514570.1"/>
</dbReference>
<feature type="region of interest" description="Disordered" evidence="3">
    <location>
        <begin position="1"/>
        <end position="26"/>
    </location>
</feature>
<protein>
    <recommendedName>
        <fullName evidence="2">Serine/threonine-protein phosphatase 2A activator</fullName>
        <ecNumber evidence="2">5.2.1.8</ecNumber>
    </recommendedName>
    <alternativeName>
        <fullName evidence="2">Phosphotyrosyl phosphatase activator</fullName>
    </alternativeName>
</protein>
<dbReference type="InterPro" id="IPR037218">
    <property type="entry name" value="PTPA_sf"/>
</dbReference>
<dbReference type="PANTHER" id="PTHR10012:SF0">
    <property type="entry name" value="SERINE_THREONINE-PROTEIN PHOSPHATASE 2A ACTIVATOR"/>
    <property type="match status" value="1"/>
</dbReference>
<dbReference type="GO" id="GO:0003755">
    <property type="term" value="F:peptidyl-prolyl cis-trans isomerase activity"/>
    <property type="evidence" value="ECO:0007669"/>
    <property type="project" value="UniProtKB-KW"/>
</dbReference>
<gene>
    <name evidence="4" type="ORF">IE81DRAFT_325597</name>
</gene>
<sequence length="332" mass="35557">MAAPLRSVHATSGQSTAPPLATPAPTRSLTSARAIASARSLPALCFASSASAAAATAAASKSTGTKSRIHSDAQLAHWMGKSAAHRLLVLLVERLCEAAVGCPTTTSTNHAAPTNAGIALVMDVLQELDKWTAEIQPHTGAQRFGNLAFRDWGARLEQRVEDLHKRLPERIHAHIPDLCGYLLGSFGSWVRIDYGSGHELAFLAWLLALIQLGVFGELQGDDAEAVKPAEGAQTQVPLEVDAHAIGQTLAPQGYERELATRVLPAYLRTVWSLQDRYGLEPAGSHGVWGLVSAQVSRVSRAASFDAYLVASRTQDDYQFVPYIIGAAQLRRQ</sequence>
<dbReference type="PANTHER" id="PTHR10012">
    <property type="entry name" value="SERINE/THREONINE-PROTEIN PHOSPHATASE 2A REGULATORY SUBUNIT B"/>
    <property type="match status" value="1"/>
</dbReference>
<evidence type="ECO:0000256" key="3">
    <source>
        <dbReference type="SAM" id="MobiDB-lite"/>
    </source>
</evidence>
<comment type="catalytic activity">
    <reaction evidence="2">
        <text>[protein]-peptidylproline (omega=180) = [protein]-peptidylproline (omega=0)</text>
        <dbReference type="Rhea" id="RHEA:16237"/>
        <dbReference type="Rhea" id="RHEA-COMP:10747"/>
        <dbReference type="Rhea" id="RHEA-COMP:10748"/>
        <dbReference type="ChEBI" id="CHEBI:83833"/>
        <dbReference type="ChEBI" id="CHEBI:83834"/>
        <dbReference type="EC" id="5.2.1.8"/>
    </reaction>
</comment>
<dbReference type="SUPFAM" id="SSF140984">
    <property type="entry name" value="PTPA-like"/>
    <property type="match status" value="1"/>
</dbReference>
<dbReference type="Proteomes" id="UP000245783">
    <property type="component" value="Unassembled WGS sequence"/>
</dbReference>
<dbReference type="InterPro" id="IPR004327">
    <property type="entry name" value="Phstyr_phstse_ac"/>
</dbReference>
<dbReference type="AlphaFoldDB" id="A0A316VVV1"/>
<keyword evidence="5" id="KW-1185">Reference proteome</keyword>
<evidence type="ECO:0000256" key="1">
    <source>
        <dbReference type="ARBA" id="ARBA00011019"/>
    </source>
</evidence>
<keyword evidence="2" id="KW-0413">Isomerase</keyword>
<dbReference type="EMBL" id="KZ819418">
    <property type="protein sequence ID" value="PWN40431.1"/>
    <property type="molecule type" value="Genomic_DNA"/>
</dbReference>
<accession>A0A316VVV1</accession>
<evidence type="ECO:0000256" key="2">
    <source>
        <dbReference type="RuleBase" id="RU361210"/>
    </source>
</evidence>
<dbReference type="GO" id="GO:0005634">
    <property type="term" value="C:nucleus"/>
    <property type="evidence" value="ECO:0007669"/>
    <property type="project" value="TreeGrafter"/>
</dbReference>
<dbReference type="InParanoid" id="A0A316VVV1"/>
<dbReference type="OrthoDB" id="16120at2759"/>
<dbReference type="GO" id="GO:0007052">
    <property type="term" value="P:mitotic spindle organization"/>
    <property type="evidence" value="ECO:0007669"/>
    <property type="project" value="TreeGrafter"/>
</dbReference>
<dbReference type="GO" id="GO:0008160">
    <property type="term" value="F:protein tyrosine phosphatase activator activity"/>
    <property type="evidence" value="ECO:0007669"/>
    <property type="project" value="TreeGrafter"/>
</dbReference>
<reference evidence="4 5" key="1">
    <citation type="journal article" date="2018" name="Mol. Biol. Evol.">
        <title>Broad Genomic Sampling Reveals a Smut Pathogenic Ancestry of the Fungal Clade Ustilaginomycotina.</title>
        <authorList>
            <person name="Kijpornyongpan T."/>
            <person name="Mondo S.J."/>
            <person name="Barry K."/>
            <person name="Sandor L."/>
            <person name="Lee J."/>
            <person name="Lipzen A."/>
            <person name="Pangilinan J."/>
            <person name="LaButti K."/>
            <person name="Hainaut M."/>
            <person name="Henrissat B."/>
            <person name="Grigoriev I.V."/>
            <person name="Spatafora J.W."/>
            <person name="Aime M.C."/>
        </authorList>
    </citation>
    <scope>NUCLEOTIDE SEQUENCE [LARGE SCALE GENOMIC DNA]</scope>
    <source>
        <strain evidence="4 5">MCA 4658</strain>
    </source>
</reference>
<dbReference type="Pfam" id="PF03095">
    <property type="entry name" value="PTPA"/>
    <property type="match status" value="1"/>
</dbReference>
<feature type="compositionally biased region" description="Low complexity" evidence="3">
    <location>
        <begin position="16"/>
        <end position="26"/>
    </location>
</feature>
<dbReference type="GO" id="GO:0000159">
    <property type="term" value="C:protein phosphatase type 2A complex"/>
    <property type="evidence" value="ECO:0007669"/>
    <property type="project" value="TreeGrafter"/>
</dbReference>
<comment type="function">
    <text evidence="2">PPIases accelerate the folding of proteins. It catalyzes the cis-trans isomerization of proline imidic peptide bonds in oligopeptides.</text>
</comment>
<comment type="similarity">
    <text evidence="1 2">Belongs to the PTPA-type PPIase family.</text>
</comment>
<name>A0A316VVV1_9BASI</name>
<dbReference type="EC" id="5.2.1.8" evidence="2"/>
<dbReference type="STRING" id="1522189.A0A316VVV1"/>
<dbReference type="GeneID" id="37036440"/>